<evidence type="ECO:0000313" key="3">
    <source>
        <dbReference type="Proteomes" id="UP000784294"/>
    </source>
</evidence>
<proteinExistence type="predicted"/>
<name>A0A3S5AER2_9PLAT</name>
<protein>
    <submittedName>
        <fullName evidence="2">Uncharacterized protein</fullName>
    </submittedName>
</protein>
<dbReference type="EMBL" id="CAAALY010249212">
    <property type="protein sequence ID" value="VEL35162.1"/>
    <property type="molecule type" value="Genomic_DNA"/>
</dbReference>
<sequence length="133" mass="14685">MAVLKDEVLNKARVEVAARIGLSHFTRVHVVCHVVQRLPAERGVGRISMQHGTTRDPLLRQHPRFDWSVGQPVEAQSQHEQSGCAHVEQTSRAPDSDLAPPRALQTPTQGSIERGRLAFGRANRFRHSAASTA</sequence>
<feature type="compositionally biased region" description="Basic and acidic residues" evidence="1">
    <location>
        <begin position="53"/>
        <end position="65"/>
    </location>
</feature>
<feature type="region of interest" description="Disordered" evidence="1">
    <location>
        <begin position="46"/>
        <end position="114"/>
    </location>
</feature>
<evidence type="ECO:0000313" key="2">
    <source>
        <dbReference type="EMBL" id="VEL35162.1"/>
    </source>
</evidence>
<organism evidence="2 3">
    <name type="scientific">Protopolystoma xenopodis</name>
    <dbReference type="NCBI Taxonomy" id="117903"/>
    <lineage>
        <taxon>Eukaryota</taxon>
        <taxon>Metazoa</taxon>
        <taxon>Spiralia</taxon>
        <taxon>Lophotrochozoa</taxon>
        <taxon>Platyhelminthes</taxon>
        <taxon>Monogenea</taxon>
        <taxon>Polyopisthocotylea</taxon>
        <taxon>Polystomatidea</taxon>
        <taxon>Polystomatidae</taxon>
        <taxon>Protopolystoma</taxon>
    </lineage>
</organism>
<keyword evidence="3" id="KW-1185">Reference proteome</keyword>
<reference evidence="2" key="1">
    <citation type="submission" date="2018-11" db="EMBL/GenBank/DDBJ databases">
        <authorList>
            <consortium name="Pathogen Informatics"/>
        </authorList>
    </citation>
    <scope>NUCLEOTIDE SEQUENCE</scope>
</reference>
<comment type="caution">
    <text evidence="2">The sequence shown here is derived from an EMBL/GenBank/DDBJ whole genome shotgun (WGS) entry which is preliminary data.</text>
</comment>
<evidence type="ECO:0000256" key="1">
    <source>
        <dbReference type="SAM" id="MobiDB-lite"/>
    </source>
</evidence>
<accession>A0A3S5AER2</accession>
<dbReference type="AlphaFoldDB" id="A0A3S5AER2"/>
<dbReference type="Proteomes" id="UP000784294">
    <property type="component" value="Unassembled WGS sequence"/>
</dbReference>
<gene>
    <name evidence="2" type="ORF">PXEA_LOCUS28602</name>
</gene>